<keyword evidence="2" id="KW-1185">Reference proteome</keyword>
<dbReference type="AlphaFoldDB" id="N9R4I6"/>
<sequence>MALNSDFQKLYVDGLIHLFELDASNLGAGILRFHGHIAWQDWEHIYALIGNQQGLVGDVSQLVGKVFDTGSDKVWMRNIIFQGKTFEPMALQVSGLEMRSDGKASAPTLSMANNINGIQGAVTAYCLQFGDFAGAKLKVITTLAKYLDAENFSLGNTGANPSEKREQIWFIEQKTSENAQQVTFELSNPIDFEGLKIPTRQISNYCNWEYRSEECGYIGAEMFTEKDEPTDNPALDRCNYRTSGCHCRKNELRFGGFPASSMV</sequence>
<protein>
    <submittedName>
        <fullName evidence="1">Phage minor tail protein L</fullName>
    </submittedName>
</protein>
<reference evidence="1 2" key="1">
    <citation type="submission" date="2013-02" db="EMBL/GenBank/DDBJ databases">
        <title>The Genome Sequence of Acinetobacter sp. NIPH 1859.</title>
        <authorList>
            <consortium name="The Broad Institute Genome Sequencing Platform"/>
            <consortium name="The Broad Institute Genome Sequencing Center for Infectious Disease"/>
            <person name="Cerqueira G."/>
            <person name="Feldgarden M."/>
            <person name="Courvalin P."/>
            <person name="Perichon B."/>
            <person name="Grillot-Courvalin C."/>
            <person name="Clermont D."/>
            <person name="Rocha E."/>
            <person name="Yoon E.-J."/>
            <person name="Nemec A."/>
            <person name="Walker B."/>
            <person name="Young S.K."/>
            <person name="Zeng Q."/>
            <person name="Gargeya S."/>
            <person name="Fitzgerald M."/>
            <person name="Haas B."/>
            <person name="Abouelleil A."/>
            <person name="Alvarado L."/>
            <person name="Arachchi H.M."/>
            <person name="Berlin A.M."/>
            <person name="Chapman S.B."/>
            <person name="Dewar J."/>
            <person name="Goldberg J."/>
            <person name="Griggs A."/>
            <person name="Gujja S."/>
            <person name="Hansen M."/>
            <person name="Howarth C."/>
            <person name="Imamovic A."/>
            <person name="Larimer J."/>
            <person name="McCowan C."/>
            <person name="Murphy C."/>
            <person name="Neiman D."/>
            <person name="Pearson M."/>
            <person name="Priest M."/>
            <person name="Roberts A."/>
            <person name="Saif S."/>
            <person name="Shea T."/>
            <person name="Sisk P."/>
            <person name="Sykes S."/>
            <person name="Wortman J."/>
            <person name="Nusbaum C."/>
            <person name="Birren B."/>
        </authorList>
    </citation>
    <scope>NUCLEOTIDE SEQUENCE [LARGE SCALE GENOMIC DNA]</scope>
    <source>
        <strain evidence="1 2">NIPH 1859</strain>
    </source>
</reference>
<dbReference type="GO" id="GO:0030430">
    <property type="term" value="C:host cell cytoplasm"/>
    <property type="evidence" value="ECO:0007669"/>
    <property type="project" value="InterPro"/>
</dbReference>
<dbReference type="InterPro" id="IPR006487">
    <property type="entry name" value="Phage_lambda_L"/>
</dbReference>
<dbReference type="Proteomes" id="UP000013009">
    <property type="component" value="Unassembled WGS sequence"/>
</dbReference>
<dbReference type="PATRIC" id="fig|1217695.3.peg.2122"/>
<dbReference type="GO" id="GO:0051536">
    <property type="term" value="F:iron-sulfur cluster binding"/>
    <property type="evidence" value="ECO:0007669"/>
    <property type="project" value="InterPro"/>
</dbReference>
<dbReference type="NCBIfam" id="TIGR01600">
    <property type="entry name" value="phage_tail_L"/>
    <property type="match status" value="1"/>
</dbReference>
<dbReference type="RefSeq" id="WP_005274032.1">
    <property type="nucleotide sequence ID" value="NZ_KB850195.1"/>
</dbReference>
<evidence type="ECO:0000313" key="2">
    <source>
        <dbReference type="Proteomes" id="UP000013009"/>
    </source>
</evidence>
<evidence type="ECO:0000313" key="1">
    <source>
        <dbReference type="EMBL" id="ENX33525.1"/>
    </source>
</evidence>
<comment type="caution">
    <text evidence="1">The sequence shown here is derived from an EMBL/GenBank/DDBJ whole genome shotgun (WGS) entry which is preliminary data.</text>
</comment>
<dbReference type="Pfam" id="PF05100">
    <property type="entry name" value="Phage_tail_L"/>
    <property type="match status" value="1"/>
</dbReference>
<dbReference type="GO" id="GO:0046718">
    <property type="term" value="P:symbiont entry into host cell"/>
    <property type="evidence" value="ECO:0007669"/>
    <property type="project" value="InterPro"/>
</dbReference>
<organism evidence="1 2">
    <name type="scientific">Acinetobacter colistiniresistens</name>
    <dbReference type="NCBI Taxonomy" id="280145"/>
    <lineage>
        <taxon>Bacteria</taxon>
        <taxon>Pseudomonadati</taxon>
        <taxon>Pseudomonadota</taxon>
        <taxon>Gammaproteobacteria</taxon>
        <taxon>Moraxellales</taxon>
        <taxon>Moraxellaceae</taxon>
        <taxon>Acinetobacter</taxon>
    </lineage>
</organism>
<gene>
    <name evidence="1" type="ORF">F889_02186</name>
</gene>
<dbReference type="EMBL" id="APRZ01000017">
    <property type="protein sequence ID" value="ENX33525.1"/>
    <property type="molecule type" value="Genomic_DNA"/>
</dbReference>
<dbReference type="HOGENOM" id="CLU_077143_0_1_6"/>
<proteinExistence type="predicted"/>
<accession>N9R4I6</accession>
<dbReference type="OrthoDB" id="5673400at2"/>
<name>N9R4I6_9GAMM</name>